<dbReference type="InterPro" id="IPR001650">
    <property type="entry name" value="Helicase_C-like"/>
</dbReference>
<dbReference type="Gene3D" id="1.10.10.10">
    <property type="entry name" value="Winged helix-like DNA-binding domain superfamily/Winged helix DNA-binding domain"/>
    <property type="match status" value="1"/>
</dbReference>
<dbReference type="Gene3D" id="3.40.50.300">
    <property type="entry name" value="P-loop containing nucleotide triphosphate hydrolases"/>
    <property type="match status" value="2"/>
</dbReference>
<feature type="region of interest" description="Disordered" evidence="12">
    <location>
        <begin position="54"/>
        <end position="85"/>
    </location>
</feature>
<keyword evidence="6 11" id="KW-0067">ATP-binding</keyword>
<evidence type="ECO:0000256" key="8">
    <source>
        <dbReference type="ARBA" id="ARBA00023235"/>
    </source>
</evidence>
<dbReference type="InterPro" id="IPR002464">
    <property type="entry name" value="DNA/RNA_helicase_DEAH_CS"/>
</dbReference>
<evidence type="ECO:0000256" key="3">
    <source>
        <dbReference type="ARBA" id="ARBA00022741"/>
    </source>
</evidence>
<protein>
    <recommendedName>
        <fullName evidence="11">ATP-dependent DNA helicase</fullName>
        <ecNumber evidence="11">5.6.2.4</ecNumber>
    </recommendedName>
</protein>
<keyword evidence="4 11" id="KW-0378">Hydrolase</keyword>
<dbReference type="OrthoDB" id="10261556at2759"/>
<keyword evidence="9 11" id="KW-0539">Nucleus</keyword>
<comment type="catalytic activity">
    <reaction evidence="10 11">
        <text>Couples ATP hydrolysis with the unwinding of duplex DNA by translocating in the 3'-5' direction.</text>
        <dbReference type="EC" id="5.6.2.4"/>
    </reaction>
</comment>
<dbReference type="Pfam" id="PF00271">
    <property type="entry name" value="Helicase_C"/>
    <property type="match status" value="1"/>
</dbReference>
<dbReference type="GO" id="GO:0005634">
    <property type="term" value="C:nucleus"/>
    <property type="evidence" value="ECO:0007669"/>
    <property type="project" value="UniProtKB-SubCell"/>
</dbReference>
<dbReference type="Pfam" id="PF00270">
    <property type="entry name" value="DEAD"/>
    <property type="match status" value="1"/>
</dbReference>
<dbReference type="Proteomes" id="UP000283269">
    <property type="component" value="Unassembled WGS sequence"/>
</dbReference>
<dbReference type="PROSITE" id="PS51192">
    <property type="entry name" value="HELICASE_ATP_BIND_1"/>
    <property type="match status" value="1"/>
</dbReference>
<dbReference type="SUPFAM" id="SSF46785">
    <property type="entry name" value="Winged helix' DNA-binding domain"/>
    <property type="match status" value="1"/>
</dbReference>
<evidence type="ECO:0000256" key="11">
    <source>
        <dbReference type="RuleBase" id="RU364117"/>
    </source>
</evidence>
<dbReference type="InterPro" id="IPR036388">
    <property type="entry name" value="WH-like_DNA-bd_sf"/>
</dbReference>
<evidence type="ECO:0000256" key="10">
    <source>
        <dbReference type="ARBA" id="ARBA00034617"/>
    </source>
</evidence>
<dbReference type="AlphaFoldDB" id="A0A409WI28"/>
<evidence type="ECO:0000256" key="6">
    <source>
        <dbReference type="ARBA" id="ARBA00022840"/>
    </source>
</evidence>
<dbReference type="GO" id="GO:0006260">
    <property type="term" value="P:DNA replication"/>
    <property type="evidence" value="ECO:0007669"/>
    <property type="project" value="InterPro"/>
</dbReference>
<dbReference type="PANTHER" id="PTHR13710:SF153">
    <property type="entry name" value="RECQ-LIKE DNA HELICASE BLM"/>
    <property type="match status" value="1"/>
</dbReference>
<dbReference type="EMBL" id="NHYD01003425">
    <property type="protein sequence ID" value="PPQ78162.1"/>
    <property type="molecule type" value="Genomic_DNA"/>
</dbReference>
<evidence type="ECO:0000259" key="13">
    <source>
        <dbReference type="PROSITE" id="PS51192"/>
    </source>
</evidence>
<dbReference type="SMART" id="SM00490">
    <property type="entry name" value="HELICc"/>
    <property type="match status" value="1"/>
</dbReference>
<keyword evidence="8" id="KW-0413">Isomerase</keyword>
<dbReference type="NCBIfam" id="TIGR00614">
    <property type="entry name" value="recQ_fam"/>
    <property type="match status" value="1"/>
</dbReference>
<keyword evidence="3 11" id="KW-0547">Nucleotide-binding</keyword>
<dbReference type="GO" id="GO:0000729">
    <property type="term" value="P:DNA double-strand break processing"/>
    <property type="evidence" value="ECO:0007669"/>
    <property type="project" value="UniProtKB-ARBA"/>
</dbReference>
<sequence length="969" mass="107595">MSVNNAGSTAGTIKASKFKPSISAHRPALGSFSTPGFQATKAVPLPIREVVCVSSDSAPSTPGPVKRTSSGISVVEEVSPHPPKRQKKVFEEKENVLVTSSKVNCTIPQARQDKKHCDLDTKSLDTLEKNQVSVLLLERYISDQCLDYHKGDTTKDVVILEDIREMIRSRLHAIQAAIAAKKISEGHQVLDVRARVDNPTIPLRQSSSISAEVVTETTQQHVHDRGITAGAPRPTVPTVFEVDDDDDDLWEGMEDISMHVIPDCTGLSAFSGNRQPSTNSSSYFPEIIDNLKQVFKLSAFRKNQLEAITAALEGKDVFVLMPTGGGKSLCFQLPAICTTGKTKGVTVVVSPLVALMKDQVDSLTKKKIDALLSTSENTGDSDDWQRLVRNDAKPKLWYITPEKLCASSSVEKMLSILYSQGNLARFVIDEAHCISTWGQDFREAYTLLGTLRENYSTVPIMALTATANKRTMKDIVAQLKLKNEATFIQSFNRPNLTYSVQLKKTPVPDIIAFIESKHKGKTGVIYCLSRKSCETVANKLCEKGIKASHFHAGMSPREKEQTAQDWQNNKTLVIVATIAFGMGIDKADVRFVIHHDMPKSLSGYYQETGRAGRDGKPADCLTFYSGRDLSKLIDQIRKTEDTSPDSKERQIEGVREVYQFCSNISECRRVQILQHFDEKFDRAKCNRGCDNCVAVADSRKLVREDVTKHAQGALNFVRHIRDRGDQITQIQLLQALRGSSTANIKARFEQAPQYGSLSKLPMELVELMFNRLMFLEMLSNVQVVNKTGFHIDYLEIGPQAQSLLDGRENVVLDWYPKPDKEPKQRKKLLGGGDSMSAPPRSRKGKKKVVIEDDPIEFSDDMYDMDNPVTETDIPYPAAQTRAYSSNVVVSAIKLDATGTLKPPSRSASDPVEILYGKMLALRKEIALSENLDNEREVFTDDILQSLSAVCPSGKYHSSFIYNYPANVSL</sequence>
<feature type="domain" description="Helicase ATP-binding" evidence="13">
    <location>
        <begin position="308"/>
        <end position="485"/>
    </location>
</feature>
<evidence type="ECO:0000256" key="2">
    <source>
        <dbReference type="ARBA" id="ARBA00005446"/>
    </source>
</evidence>
<accession>A0A409WI28</accession>
<evidence type="ECO:0000313" key="15">
    <source>
        <dbReference type="EMBL" id="PPQ78162.1"/>
    </source>
</evidence>
<comment type="subcellular location">
    <subcellularLocation>
        <location evidence="1 11">Nucleus</location>
    </subcellularLocation>
</comment>
<dbReference type="GO" id="GO:0000724">
    <property type="term" value="P:double-strand break repair via homologous recombination"/>
    <property type="evidence" value="ECO:0007669"/>
    <property type="project" value="TreeGrafter"/>
</dbReference>
<dbReference type="GO" id="GO:0031422">
    <property type="term" value="C:RecQ family helicase-topoisomerase III complex"/>
    <property type="evidence" value="ECO:0007669"/>
    <property type="project" value="UniProtKB-ARBA"/>
</dbReference>
<evidence type="ECO:0000259" key="14">
    <source>
        <dbReference type="PROSITE" id="PS51194"/>
    </source>
</evidence>
<evidence type="ECO:0000313" key="16">
    <source>
        <dbReference type="Proteomes" id="UP000283269"/>
    </source>
</evidence>
<dbReference type="CDD" id="cd17920">
    <property type="entry name" value="DEXHc_RecQ"/>
    <property type="match status" value="1"/>
</dbReference>
<evidence type="ECO:0000256" key="12">
    <source>
        <dbReference type="SAM" id="MobiDB-lite"/>
    </source>
</evidence>
<dbReference type="FunFam" id="3.40.50.300:FF:000296">
    <property type="entry name" value="ATP-dependent DNA helicase RecQ"/>
    <property type="match status" value="1"/>
</dbReference>
<dbReference type="GO" id="GO:0009378">
    <property type="term" value="F:four-way junction helicase activity"/>
    <property type="evidence" value="ECO:0007669"/>
    <property type="project" value="TreeGrafter"/>
</dbReference>
<name>A0A409WI28_PSICY</name>
<dbReference type="GO" id="GO:0003677">
    <property type="term" value="F:DNA binding"/>
    <property type="evidence" value="ECO:0007669"/>
    <property type="project" value="UniProtKB-KW"/>
</dbReference>
<dbReference type="GO" id="GO:0016887">
    <property type="term" value="F:ATP hydrolysis activity"/>
    <property type="evidence" value="ECO:0007669"/>
    <property type="project" value="RHEA"/>
</dbReference>
<dbReference type="FunFam" id="3.40.50.300:FF:000340">
    <property type="entry name" value="Bloom syndrome, RecQ helicase"/>
    <property type="match status" value="1"/>
</dbReference>
<dbReference type="InterPro" id="IPR027417">
    <property type="entry name" value="P-loop_NTPase"/>
</dbReference>
<dbReference type="EC" id="5.6.2.4" evidence="11"/>
<evidence type="ECO:0000256" key="5">
    <source>
        <dbReference type="ARBA" id="ARBA00022806"/>
    </source>
</evidence>
<dbReference type="PROSITE" id="PS51194">
    <property type="entry name" value="HELICASE_CTER"/>
    <property type="match status" value="1"/>
</dbReference>
<comment type="caution">
    <text evidence="15">The sequence shown here is derived from an EMBL/GenBank/DDBJ whole genome shotgun (WGS) entry which is preliminary data.</text>
</comment>
<comment type="catalytic activity">
    <reaction evidence="11">
        <text>ATP + H2O = ADP + phosphate + H(+)</text>
        <dbReference type="Rhea" id="RHEA:13065"/>
        <dbReference type="ChEBI" id="CHEBI:15377"/>
        <dbReference type="ChEBI" id="CHEBI:15378"/>
        <dbReference type="ChEBI" id="CHEBI:30616"/>
        <dbReference type="ChEBI" id="CHEBI:43474"/>
        <dbReference type="ChEBI" id="CHEBI:456216"/>
    </reaction>
</comment>
<evidence type="ECO:0000256" key="9">
    <source>
        <dbReference type="ARBA" id="ARBA00023242"/>
    </source>
</evidence>
<dbReference type="PROSITE" id="PS00690">
    <property type="entry name" value="DEAH_ATP_HELICASE"/>
    <property type="match status" value="1"/>
</dbReference>
<dbReference type="GO" id="GO:0043138">
    <property type="term" value="F:3'-5' DNA helicase activity"/>
    <property type="evidence" value="ECO:0007669"/>
    <property type="project" value="UniProtKB-EC"/>
</dbReference>
<proteinExistence type="inferred from homology"/>
<dbReference type="PANTHER" id="PTHR13710">
    <property type="entry name" value="DNA HELICASE RECQ FAMILY MEMBER"/>
    <property type="match status" value="1"/>
</dbReference>
<evidence type="ECO:0000256" key="4">
    <source>
        <dbReference type="ARBA" id="ARBA00022801"/>
    </source>
</evidence>
<feature type="domain" description="Helicase C-terminal" evidence="14">
    <location>
        <begin position="506"/>
        <end position="655"/>
    </location>
</feature>
<dbReference type="CDD" id="cd18794">
    <property type="entry name" value="SF2_C_RecQ"/>
    <property type="match status" value="1"/>
</dbReference>
<dbReference type="InterPro" id="IPR032284">
    <property type="entry name" value="RecQ_Zn-bd"/>
</dbReference>
<dbReference type="Pfam" id="PF09382">
    <property type="entry name" value="RQC"/>
    <property type="match status" value="1"/>
</dbReference>
<comment type="similarity">
    <text evidence="2 11">Belongs to the helicase family. RecQ subfamily.</text>
</comment>
<dbReference type="InterPro" id="IPR004589">
    <property type="entry name" value="DNA_helicase_ATP-dep_RecQ"/>
</dbReference>
<keyword evidence="5 11" id="KW-0347">Helicase</keyword>
<feature type="region of interest" description="Disordered" evidence="12">
    <location>
        <begin position="815"/>
        <end position="847"/>
    </location>
</feature>
<dbReference type="SUPFAM" id="SSF52540">
    <property type="entry name" value="P-loop containing nucleoside triphosphate hydrolases"/>
    <property type="match status" value="1"/>
</dbReference>
<organism evidence="15 16">
    <name type="scientific">Psilocybe cyanescens</name>
    <dbReference type="NCBI Taxonomy" id="93625"/>
    <lineage>
        <taxon>Eukaryota</taxon>
        <taxon>Fungi</taxon>
        <taxon>Dikarya</taxon>
        <taxon>Basidiomycota</taxon>
        <taxon>Agaricomycotina</taxon>
        <taxon>Agaricomycetes</taxon>
        <taxon>Agaricomycetidae</taxon>
        <taxon>Agaricales</taxon>
        <taxon>Agaricineae</taxon>
        <taxon>Strophariaceae</taxon>
        <taxon>Psilocybe</taxon>
    </lineage>
</organism>
<dbReference type="SMART" id="SM00487">
    <property type="entry name" value="DEXDc"/>
    <property type="match status" value="1"/>
</dbReference>
<dbReference type="InterPro" id="IPR011545">
    <property type="entry name" value="DEAD/DEAH_box_helicase_dom"/>
</dbReference>
<dbReference type="InParanoid" id="A0A409WI28"/>
<dbReference type="GO" id="GO:0005524">
    <property type="term" value="F:ATP binding"/>
    <property type="evidence" value="ECO:0007669"/>
    <property type="project" value="UniProtKB-KW"/>
</dbReference>
<keyword evidence="7" id="KW-0238">DNA-binding</keyword>
<dbReference type="Pfam" id="PF16124">
    <property type="entry name" value="RecQ_Zn_bind"/>
    <property type="match status" value="1"/>
</dbReference>
<dbReference type="InterPro" id="IPR036390">
    <property type="entry name" value="WH_DNA-bd_sf"/>
</dbReference>
<dbReference type="GO" id="GO:0005737">
    <property type="term" value="C:cytoplasm"/>
    <property type="evidence" value="ECO:0007669"/>
    <property type="project" value="TreeGrafter"/>
</dbReference>
<dbReference type="GO" id="GO:0031573">
    <property type="term" value="P:mitotic intra-S DNA damage checkpoint signaling"/>
    <property type="evidence" value="ECO:0007669"/>
    <property type="project" value="UniProtKB-ARBA"/>
</dbReference>
<dbReference type="STRING" id="93625.A0A409WI28"/>
<dbReference type="InterPro" id="IPR014001">
    <property type="entry name" value="Helicase_ATP-bd"/>
</dbReference>
<dbReference type="InterPro" id="IPR018982">
    <property type="entry name" value="RQC_domain"/>
</dbReference>
<evidence type="ECO:0000256" key="7">
    <source>
        <dbReference type="ARBA" id="ARBA00023125"/>
    </source>
</evidence>
<keyword evidence="16" id="KW-1185">Reference proteome</keyword>
<dbReference type="SMART" id="SM00956">
    <property type="entry name" value="RQC"/>
    <property type="match status" value="1"/>
</dbReference>
<evidence type="ECO:0000256" key="1">
    <source>
        <dbReference type="ARBA" id="ARBA00004123"/>
    </source>
</evidence>
<reference evidence="15 16" key="1">
    <citation type="journal article" date="2018" name="Evol. Lett.">
        <title>Horizontal gene cluster transfer increased hallucinogenic mushroom diversity.</title>
        <authorList>
            <person name="Reynolds H.T."/>
            <person name="Vijayakumar V."/>
            <person name="Gluck-Thaler E."/>
            <person name="Korotkin H.B."/>
            <person name="Matheny P.B."/>
            <person name="Slot J.C."/>
        </authorList>
    </citation>
    <scope>NUCLEOTIDE SEQUENCE [LARGE SCALE GENOMIC DNA]</scope>
    <source>
        <strain evidence="15 16">2631</strain>
    </source>
</reference>
<gene>
    <name evidence="15" type="ORF">CVT25_015495</name>
</gene>